<feature type="compositionally biased region" description="Gly residues" evidence="1">
    <location>
        <begin position="21"/>
        <end position="30"/>
    </location>
</feature>
<keyword evidence="2" id="KW-0436">Ligase</keyword>
<dbReference type="GO" id="GO:0004467">
    <property type="term" value="F:long-chain fatty acid-CoA ligase activity"/>
    <property type="evidence" value="ECO:0007669"/>
    <property type="project" value="UniProtKB-EC"/>
</dbReference>
<organism evidence="2">
    <name type="scientific">uncultured Acidimicrobiales bacterium</name>
    <dbReference type="NCBI Taxonomy" id="310071"/>
    <lineage>
        <taxon>Bacteria</taxon>
        <taxon>Bacillati</taxon>
        <taxon>Actinomycetota</taxon>
        <taxon>Acidimicrobiia</taxon>
        <taxon>Acidimicrobiales</taxon>
        <taxon>environmental samples</taxon>
    </lineage>
</organism>
<name>A0A6J4II79_9ACTN</name>
<dbReference type="EC" id="6.2.1.3" evidence="2"/>
<feature type="compositionally biased region" description="Basic residues" evidence="1">
    <location>
        <begin position="118"/>
        <end position="134"/>
    </location>
</feature>
<feature type="compositionally biased region" description="Basic residues" evidence="1">
    <location>
        <begin position="210"/>
        <end position="236"/>
    </location>
</feature>
<feature type="non-terminal residue" evidence="2">
    <location>
        <position position="1"/>
    </location>
</feature>
<feature type="compositionally biased region" description="Basic residues" evidence="1">
    <location>
        <begin position="170"/>
        <end position="181"/>
    </location>
</feature>
<proteinExistence type="predicted"/>
<dbReference type="EMBL" id="CADCTF010000108">
    <property type="protein sequence ID" value="CAA9250771.1"/>
    <property type="molecule type" value="Genomic_DNA"/>
</dbReference>
<feature type="non-terminal residue" evidence="2">
    <location>
        <position position="424"/>
    </location>
</feature>
<feature type="compositionally biased region" description="Basic and acidic residues" evidence="1">
    <location>
        <begin position="341"/>
        <end position="352"/>
    </location>
</feature>
<evidence type="ECO:0000313" key="2">
    <source>
        <dbReference type="EMBL" id="CAA9250771.1"/>
    </source>
</evidence>
<feature type="region of interest" description="Disordered" evidence="1">
    <location>
        <begin position="314"/>
        <end position="424"/>
    </location>
</feature>
<feature type="compositionally biased region" description="Low complexity" evidence="1">
    <location>
        <begin position="318"/>
        <end position="331"/>
    </location>
</feature>
<feature type="compositionally biased region" description="Low complexity" evidence="1">
    <location>
        <begin position="153"/>
        <end position="162"/>
    </location>
</feature>
<sequence>ERPAGRAVRGGRRSPDDSRAGGAGDRPGGGRPRRGPSQCRPGCRDRRGSRRGRDRLPVARCRLGVTARLGGLRPDGDPGAGLPPQPLRRPDPAAGHRRARRADAAGQPLARVPVGGDRHRHRAAPPRGPPRRQGRGQPPPRAAGARGARRPRPAAGGPQPQAVRRDARRPARPLRRGHRREAVRAAELPPRRRPAAVDPRADGAGDGPGRRRGPRADRRRRWSHRRGPGRPPRRHGGRVDRAHGRLGLRPGRHGRAALHQRHHGGTQGRRAPAPQPGRLPHRLRGVRGRGPGRVLDRQRPAVPRGRRVIRAVRHLRRAQGGAARAVRAAGMGRHRPAGVGDARHGRPDDVASHPRRRGAGPGRAPLAALPRLRRGPHAPSGGGAGPGPHDRPLCRHRRPLGRPPSHGGGRARRHRGGGGPPGGL</sequence>
<feature type="compositionally biased region" description="Basic residues" evidence="1">
    <location>
        <begin position="244"/>
        <end position="264"/>
    </location>
</feature>
<accession>A0A6J4II79</accession>
<feature type="region of interest" description="Disordered" evidence="1">
    <location>
        <begin position="1"/>
        <end position="301"/>
    </location>
</feature>
<evidence type="ECO:0000256" key="1">
    <source>
        <dbReference type="SAM" id="MobiDB-lite"/>
    </source>
</evidence>
<protein>
    <submittedName>
        <fullName evidence="2">Long-chain-fatty-acid--CoA ligase</fullName>
        <ecNumber evidence="2">6.2.1.3</ecNumber>
    </submittedName>
</protein>
<reference evidence="2" key="1">
    <citation type="submission" date="2020-02" db="EMBL/GenBank/DDBJ databases">
        <authorList>
            <person name="Meier V. D."/>
        </authorList>
    </citation>
    <scope>NUCLEOTIDE SEQUENCE</scope>
    <source>
        <strain evidence="2">AVDCRST_MAG50</strain>
    </source>
</reference>
<dbReference type="AlphaFoldDB" id="A0A6J4II79"/>
<gene>
    <name evidence="2" type="ORF">AVDCRST_MAG50-2222</name>
</gene>